<dbReference type="InterPro" id="IPR020901">
    <property type="entry name" value="Prtase_inh_Kunz-CS"/>
</dbReference>
<dbReference type="AlphaFoldDB" id="A0A8S1ENX6"/>
<feature type="domain" description="BPTI/Kunitz inhibitor" evidence="2">
    <location>
        <begin position="1011"/>
        <end position="1063"/>
    </location>
</feature>
<protein>
    <recommendedName>
        <fullName evidence="2">BPTI/Kunitz inhibitor domain-containing protein</fullName>
    </recommendedName>
</protein>
<keyword evidence="4" id="KW-1185">Reference proteome</keyword>
<feature type="signal peptide" evidence="1">
    <location>
        <begin position="1"/>
        <end position="19"/>
    </location>
</feature>
<dbReference type="InterPro" id="IPR028150">
    <property type="entry name" value="Lustrin_cystein"/>
</dbReference>
<sequence>MTSRRLLVVLVVLAELGFGEPQGLHSVFPRNAELKTINERCVRNSECPSGAFCHVTCRCKSTHVPISNQCWKKIDPGVAGCTYHEQCDAVWPGTRCEHGVCHCQPHEKLVHTREGSVCVVPGACPTNGVHGALYDRATNRVSTCLTFVSKKDNSQFIGCDEYPEVYDCIAGVCCPTRGLTCILPMSEGEHLLGSKEEIRWYYDPVVGRCDSFNYLGKGGNSNNFLTQLQCESYCMNRCPRGDPLVLSNSENSVRINADNYHCSVKEGDQLQCCPTPSFICSSMGGVNVEAHTIRSFSNGSPRRMIQMIHRWYWDSSGHVCKQFKYYGQGGNFNNFETKADCTKFCGSDLCAHGSPLRDPSENVQRCSTSERCPETHECRHSFCCPKPSTVCSVSLAARDDACEPRESLLKWTYSLEHGMCKSVMVSSCLHGDNQFETLEACESVCASIQPEPKCPIGRALRTPDNVVQRCATSKPCPPNYECVYSGTNHACCPSREYACKQSMTIGTTCGVSTLHRWHYDAGKNKCVSFEYLGCGGNDNNFATRLDCVETCQKFECADGGDPLVDSTTGAIIECSRDDEDCPSTHTCSRMLYQNRTACCPNRKWVCSHDADEGVACGAPSTRFHFDAATETCRQFEYLGCGGNSNSFSSRVACYQYCQSSSCASSEIVYQPSNLDEPFDCSLKPCPRHFACVKSVWDETRSVCCGNPNFGVCPSTQHPMIDYSSQQPMVCAPNVKDSCPLDFQCVYSSIRALYFCCRDNTRVDKCLKGSRPEVWTTTAETRACSRHSQCGDATRCFAPVPYTSGVCCASIDAVCPATFVYEAAKSALAECSPLMRHSCGGDGQSVCIYAEAKARFVCCRREPRASSSLDKCPPGSVPEPTRHHCDPEHPCAATHFCMKKAADRSGICCRHPHLKRTNPKPKEELARCPNGERAFADDDGNLQVCAVDADCPPLHSCVFQKGLTAVCCGVDDPFTICASGVLPTSRVKKCAMCAPEHTCHRNYCCPANDLVCSLPPPHPINDNSGKLRYFFDSETNTCRSFVIDEAAPPPQNAFSDHSACIRACVYEPSSRLADDCPLPYTNPDDHPQYCVIHRKSCDDNETCVLSRAGGAYVCCRKPPTKNLVCGDNYLPQLDRNGAPMRCETSAQCASKICAKSSTSPTLTICCRRVRFKPAARLDDTEQPIANKCVTKLYPGEIGCTSNEQCVGSTCVNSTCRCSQRTVLFRKMCASSCPPFYRAQNGVCV</sequence>
<dbReference type="EMBL" id="CADEPM010000003">
    <property type="protein sequence ID" value="CAB3401708.1"/>
    <property type="molecule type" value="Genomic_DNA"/>
</dbReference>
<feature type="domain" description="BPTI/Kunitz inhibitor" evidence="2">
    <location>
        <begin position="310"/>
        <end position="345"/>
    </location>
</feature>
<dbReference type="InterPro" id="IPR006149">
    <property type="entry name" value="EB_dom"/>
</dbReference>
<dbReference type="SUPFAM" id="SSF57362">
    <property type="entry name" value="BPTI-like"/>
    <property type="match status" value="6"/>
</dbReference>
<dbReference type="PANTHER" id="PTHR46339">
    <property type="entry name" value="PROTEIN CBG15282-RELATED"/>
    <property type="match status" value="1"/>
</dbReference>
<dbReference type="Gene3D" id="4.10.410.10">
    <property type="entry name" value="Pancreatic trypsin inhibitor Kunitz domain"/>
    <property type="match status" value="6"/>
</dbReference>
<feature type="chain" id="PRO_5035874009" description="BPTI/Kunitz inhibitor domain-containing protein" evidence="1">
    <location>
        <begin position="20"/>
        <end position="1243"/>
    </location>
</feature>
<reference evidence="3 4" key="1">
    <citation type="submission" date="2020-04" db="EMBL/GenBank/DDBJ databases">
        <authorList>
            <person name="Laetsch R D."/>
            <person name="Stevens L."/>
            <person name="Kumar S."/>
            <person name="Blaxter L. M."/>
        </authorList>
    </citation>
    <scope>NUCLEOTIDE SEQUENCE [LARGE SCALE GENOMIC DNA]</scope>
</reference>
<dbReference type="Pfam" id="PF00014">
    <property type="entry name" value="Kunitz_BPTI"/>
    <property type="match status" value="6"/>
</dbReference>
<dbReference type="GO" id="GO:0004867">
    <property type="term" value="F:serine-type endopeptidase inhibitor activity"/>
    <property type="evidence" value="ECO:0007669"/>
    <property type="project" value="InterPro"/>
</dbReference>
<dbReference type="PROSITE" id="PS00280">
    <property type="entry name" value="BPTI_KUNITZ_1"/>
    <property type="match status" value="2"/>
</dbReference>
<evidence type="ECO:0000313" key="3">
    <source>
        <dbReference type="EMBL" id="CAB3401708.1"/>
    </source>
</evidence>
<evidence type="ECO:0000259" key="2">
    <source>
        <dbReference type="PROSITE" id="PS50279"/>
    </source>
</evidence>
<dbReference type="InterPro" id="IPR053014">
    <property type="entry name" value="Cuticle_assoc_divergent"/>
</dbReference>
<dbReference type="InterPro" id="IPR036880">
    <property type="entry name" value="Kunitz_BPTI_sf"/>
</dbReference>
<feature type="domain" description="BPTI/Kunitz inhibitor" evidence="2">
    <location>
        <begin position="499"/>
        <end position="551"/>
    </location>
</feature>
<dbReference type="PROSITE" id="PS50279">
    <property type="entry name" value="BPTI_KUNITZ_2"/>
    <property type="match status" value="6"/>
</dbReference>
<organism evidence="3 4">
    <name type="scientific">Caenorhabditis bovis</name>
    <dbReference type="NCBI Taxonomy" id="2654633"/>
    <lineage>
        <taxon>Eukaryota</taxon>
        <taxon>Metazoa</taxon>
        <taxon>Ecdysozoa</taxon>
        <taxon>Nematoda</taxon>
        <taxon>Chromadorea</taxon>
        <taxon>Rhabditida</taxon>
        <taxon>Rhabditina</taxon>
        <taxon>Rhabditomorpha</taxon>
        <taxon>Rhabditoidea</taxon>
        <taxon>Rhabditidae</taxon>
        <taxon>Peloderinae</taxon>
        <taxon>Caenorhabditis</taxon>
    </lineage>
</organism>
<dbReference type="CDD" id="cd22593">
    <property type="entry name" value="Kunitz_conkunitzin"/>
    <property type="match status" value="2"/>
</dbReference>
<dbReference type="PANTHER" id="PTHR46339:SF8">
    <property type="entry name" value="BPTI_KUNITZ INHIBITOR DOMAIN-CONTAINING PROTEIN"/>
    <property type="match status" value="1"/>
</dbReference>
<dbReference type="Pfam" id="PF14625">
    <property type="entry name" value="Lustrin_cystein"/>
    <property type="match status" value="6"/>
</dbReference>
<dbReference type="InterPro" id="IPR002223">
    <property type="entry name" value="Kunitz_BPTI"/>
</dbReference>
<feature type="domain" description="BPTI/Kunitz inhibitor" evidence="2">
    <location>
        <begin position="181"/>
        <end position="234"/>
    </location>
</feature>
<dbReference type="SMART" id="SM00289">
    <property type="entry name" value="WR1"/>
    <property type="match status" value="15"/>
</dbReference>
<feature type="domain" description="BPTI/Kunitz inhibitor" evidence="2">
    <location>
        <begin position="606"/>
        <end position="657"/>
    </location>
</feature>
<dbReference type="InterPro" id="IPR006150">
    <property type="entry name" value="Cys_repeat_1"/>
</dbReference>
<comment type="caution">
    <text evidence="3">The sequence shown here is derived from an EMBL/GenBank/DDBJ whole genome shotgun (WGS) entry which is preliminary data.</text>
</comment>
<dbReference type="SMART" id="SM00131">
    <property type="entry name" value="KU"/>
    <property type="match status" value="6"/>
</dbReference>
<dbReference type="Proteomes" id="UP000494206">
    <property type="component" value="Unassembled WGS sequence"/>
</dbReference>
<gene>
    <name evidence="3" type="ORF">CBOVIS_LOCUS4417</name>
</gene>
<dbReference type="Pfam" id="PF01683">
    <property type="entry name" value="EB"/>
    <property type="match status" value="2"/>
</dbReference>
<evidence type="ECO:0000256" key="1">
    <source>
        <dbReference type="SAM" id="SignalP"/>
    </source>
</evidence>
<evidence type="ECO:0000313" key="4">
    <source>
        <dbReference type="Proteomes" id="UP000494206"/>
    </source>
</evidence>
<feature type="domain" description="BPTI/Kunitz inhibitor" evidence="2">
    <location>
        <begin position="391"/>
        <end position="445"/>
    </location>
</feature>
<dbReference type="OrthoDB" id="5828391at2759"/>
<accession>A0A8S1ENX6</accession>
<keyword evidence="1" id="KW-0732">Signal</keyword>
<proteinExistence type="predicted"/>
<name>A0A8S1ENX6_9PELO</name>